<feature type="transmembrane region" description="Helical" evidence="8">
    <location>
        <begin position="87"/>
        <end position="109"/>
    </location>
</feature>
<evidence type="ECO:0000256" key="9">
    <source>
        <dbReference type="SAM" id="MobiDB-lite"/>
    </source>
</evidence>
<feature type="transmembrane region" description="Helical" evidence="8">
    <location>
        <begin position="54"/>
        <end position="75"/>
    </location>
</feature>
<keyword evidence="6 8" id="KW-1133">Transmembrane helix</keyword>
<keyword evidence="3 8" id="KW-1003">Cell membrane</keyword>
<reference evidence="10 11" key="1">
    <citation type="submission" date="2018-10" db="EMBL/GenBank/DDBJ databases">
        <title>Genomic Encyclopedia of Type Strains, Phase IV (KMG-IV): sequencing the most valuable type-strain genomes for metagenomic binning, comparative biology and taxonomic classification.</title>
        <authorList>
            <person name="Goeker M."/>
        </authorList>
    </citation>
    <scope>NUCLEOTIDE SEQUENCE [LARGE SCALE GENOMIC DNA]</scope>
    <source>
        <strain evidence="10 11">DSM 23800</strain>
    </source>
</reference>
<keyword evidence="7 8" id="KW-0472">Membrane</keyword>
<name>A0A420XHM7_9PAST</name>
<evidence type="ECO:0000256" key="5">
    <source>
        <dbReference type="ARBA" id="ARBA00022692"/>
    </source>
</evidence>
<evidence type="ECO:0000256" key="7">
    <source>
        <dbReference type="ARBA" id="ARBA00023136"/>
    </source>
</evidence>
<dbReference type="NCBIfam" id="TIGR01620">
    <property type="entry name" value="hyp_HI0043"/>
    <property type="match status" value="1"/>
</dbReference>
<dbReference type="Proteomes" id="UP000280099">
    <property type="component" value="Unassembled WGS sequence"/>
</dbReference>
<feature type="transmembrane region" description="Helical" evidence="8">
    <location>
        <begin position="206"/>
        <end position="225"/>
    </location>
</feature>
<proteinExistence type="inferred from homology"/>
<keyword evidence="4" id="KW-0997">Cell inner membrane</keyword>
<evidence type="ECO:0000256" key="6">
    <source>
        <dbReference type="ARBA" id="ARBA00022989"/>
    </source>
</evidence>
<comment type="similarity">
    <text evidence="2 8">Belongs to the UPF0283 family.</text>
</comment>
<evidence type="ECO:0000256" key="2">
    <source>
        <dbReference type="ARBA" id="ARBA00008255"/>
    </source>
</evidence>
<feature type="compositionally biased region" description="Basic and acidic residues" evidence="9">
    <location>
        <begin position="1"/>
        <end position="13"/>
    </location>
</feature>
<evidence type="ECO:0000256" key="8">
    <source>
        <dbReference type="HAMAP-Rule" id="MF_01085"/>
    </source>
</evidence>
<evidence type="ECO:0000313" key="10">
    <source>
        <dbReference type="EMBL" id="RKR72842.1"/>
    </source>
</evidence>
<comment type="caution">
    <text evidence="10">The sequence shown here is derived from an EMBL/GenBank/DDBJ whole genome shotgun (WGS) entry which is preliminary data.</text>
</comment>
<dbReference type="PANTHER" id="PTHR39342">
    <property type="entry name" value="UPF0283 MEMBRANE PROTEIN YCJF"/>
    <property type="match status" value="1"/>
</dbReference>
<protein>
    <recommendedName>
        <fullName evidence="8">UPF0283 membrane protein DES31_1009</fullName>
    </recommendedName>
</protein>
<dbReference type="GO" id="GO:0005886">
    <property type="term" value="C:plasma membrane"/>
    <property type="evidence" value="ECO:0007669"/>
    <property type="project" value="UniProtKB-SubCell"/>
</dbReference>
<feature type="region of interest" description="Disordered" evidence="9">
    <location>
        <begin position="1"/>
        <end position="25"/>
    </location>
</feature>
<accession>A0A420XHM7</accession>
<dbReference type="AlphaFoldDB" id="A0A420XHM7"/>
<evidence type="ECO:0000256" key="3">
    <source>
        <dbReference type="ARBA" id="ARBA00022475"/>
    </source>
</evidence>
<sequence>MDKKIFSEEEQKETILQPKQEFSEETVESVELEEESKNVEAELIIEESLKPSRFWIRVLLGVLVLFCGAVVAQSIQWLIDTWMAHQWIYFAFSIVFFCISLTGIGTLIVEWNKLRWLRKHYQNQQMTQQWLVDKNNVSGEIATEFCQSVIQNLSQTPMIAQAEKRWKSQLDEGYNSQEVLYLFSQNVLIPLDSQAKKMISQSAIENMIIVAVSPLAIVDVLMMAWRNIALVNKITKVYGMELGYFSRLKLFRMVLTNMVFAGATEIMTDVGMEFFSQNLTAKLSMRAAQGMGAGLLTARLGVKAMEFCRPVAFTKNERPKIAEIRQELIGVLKDKIFNKSTEKEFEKV</sequence>
<evidence type="ECO:0000313" key="11">
    <source>
        <dbReference type="Proteomes" id="UP000280099"/>
    </source>
</evidence>
<dbReference type="InterPro" id="IPR021147">
    <property type="entry name" value="DUF697"/>
</dbReference>
<evidence type="ECO:0000256" key="4">
    <source>
        <dbReference type="ARBA" id="ARBA00022519"/>
    </source>
</evidence>
<gene>
    <name evidence="10" type="ORF">DES31_1009</name>
</gene>
<dbReference type="InterPro" id="IPR006507">
    <property type="entry name" value="UPF0283"/>
</dbReference>
<evidence type="ECO:0000256" key="1">
    <source>
        <dbReference type="ARBA" id="ARBA00004429"/>
    </source>
</evidence>
<dbReference type="RefSeq" id="WP_121122668.1">
    <property type="nucleotide sequence ID" value="NZ_CP016604.1"/>
</dbReference>
<keyword evidence="5 8" id="KW-0812">Transmembrane</keyword>
<comment type="subcellular location">
    <subcellularLocation>
        <location evidence="1">Cell inner membrane</location>
        <topology evidence="1">Multi-pass membrane protein</topology>
    </subcellularLocation>
    <subcellularLocation>
        <location evidence="8">Cell membrane</location>
        <topology evidence="8">Multi-pass membrane protein</topology>
    </subcellularLocation>
</comment>
<dbReference type="EMBL" id="RBJC01000005">
    <property type="protein sequence ID" value="RKR72842.1"/>
    <property type="molecule type" value="Genomic_DNA"/>
</dbReference>
<organism evidence="10 11">
    <name type="scientific">Otariodibacter oris</name>
    <dbReference type="NCBI Taxonomy" id="1032623"/>
    <lineage>
        <taxon>Bacteria</taxon>
        <taxon>Pseudomonadati</taxon>
        <taxon>Pseudomonadota</taxon>
        <taxon>Gammaproteobacteria</taxon>
        <taxon>Pasteurellales</taxon>
        <taxon>Pasteurellaceae</taxon>
        <taxon>Otariodibacter</taxon>
    </lineage>
</organism>
<dbReference type="PANTHER" id="PTHR39342:SF1">
    <property type="entry name" value="UPF0283 MEMBRANE PROTEIN YCJF"/>
    <property type="match status" value="1"/>
</dbReference>
<keyword evidence="11" id="KW-1185">Reference proteome</keyword>
<dbReference type="OrthoDB" id="958025at2"/>
<dbReference type="Pfam" id="PF05128">
    <property type="entry name" value="DUF697"/>
    <property type="match status" value="1"/>
</dbReference>
<dbReference type="HAMAP" id="MF_01085">
    <property type="entry name" value="UPF0283"/>
    <property type="match status" value="1"/>
</dbReference>